<feature type="domain" description="Rhodanese" evidence="1">
    <location>
        <begin position="89"/>
        <end position="130"/>
    </location>
</feature>
<dbReference type="RefSeq" id="WP_113825950.1">
    <property type="nucleotide sequence ID" value="NZ_QOCE01000054.1"/>
</dbReference>
<evidence type="ECO:0000313" key="2">
    <source>
        <dbReference type="EMBL" id="RBW49579.1"/>
    </source>
</evidence>
<proteinExistence type="predicted"/>
<comment type="caution">
    <text evidence="2">The sequence shown here is derived from an EMBL/GenBank/DDBJ whole genome shotgun (WGS) entry which is preliminary data.</text>
</comment>
<sequence length="230" mass="26518">MSTQDSYTALVCSLPRSERLFVDRLPPLSRLRLNKRLRALSPEDAKVLHLLEHVLSWQEYDIEITEAQAVDRAKQALPLIPHSTLRRLFLDRMELRSAVAALRLRHRGEPAPIAPFGFGRWTRHIPAHWSEPTFGLDAPLPWLNEARHLLEQNDPLGLERHLLDTSHRQLKRYGARHHFDFEAVAIYVLTWNIFDRWAHSNAEAAAERFEVLAQQAMAAFGDINLEGTHP</sequence>
<gene>
    <name evidence="2" type="ORF">DS909_23120</name>
</gene>
<dbReference type="PROSITE" id="PS50206">
    <property type="entry name" value="RHODANESE_3"/>
    <property type="match status" value="1"/>
</dbReference>
<dbReference type="OrthoDB" id="556081at2"/>
<protein>
    <recommendedName>
        <fullName evidence="1">Rhodanese domain-containing protein</fullName>
    </recommendedName>
</protein>
<name>A0A366WLQ2_9RHOB</name>
<accession>A0A366WLQ2</accession>
<dbReference type="EMBL" id="QOCE01000054">
    <property type="protein sequence ID" value="RBW49579.1"/>
    <property type="molecule type" value="Genomic_DNA"/>
</dbReference>
<organism evidence="2 3">
    <name type="scientific">Phaeobacter gallaeciensis</name>
    <dbReference type="NCBI Taxonomy" id="60890"/>
    <lineage>
        <taxon>Bacteria</taxon>
        <taxon>Pseudomonadati</taxon>
        <taxon>Pseudomonadota</taxon>
        <taxon>Alphaproteobacteria</taxon>
        <taxon>Rhodobacterales</taxon>
        <taxon>Roseobacteraceae</taxon>
        <taxon>Phaeobacter</taxon>
    </lineage>
</organism>
<evidence type="ECO:0000259" key="1">
    <source>
        <dbReference type="PROSITE" id="PS50206"/>
    </source>
</evidence>
<dbReference type="Proteomes" id="UP000252706">
    <property type="component" value="Unassembled WGS sequence"/>
</dbReference>
<evidence type="ECO:0000313" key="3">
    <source>
        <dbReference type="Proteomes" id="UP000252706"/>
    </source>
</evidence>
<reference evidence="2 3" key="1">
    <citation type="submission" date="2018-07" db="EMBL/GenBank/DDBJ databases">
        <title>Modular assembly of carbohydrate-degrading microbial communities in the ocean.</title>
        <authorList>
            <person name="Enke T.N."/>
            <person name="Datta M.S."/>
            <person name="Schwartzman J.A."/>
            <person name="Cermak N."/>
            <person name="Schmitz D.A."/>
            <person name="Barrere J."/>
            <person name="Cordero O.X."/>
        </authorList>
    </citation>
    <scope>NUCLEOTIDE SEQUENCE [LARGE SCALE GENOMIC DNA]</scope>
    <source>
        <strain evidence="2 3">C3M10</strain>
    </source>
</reference>
<dbReference type="AlphaFoldDB" id="A0A366WLQ2"/>
<dbReference type="InterPro" id="IPR001763">
    <property type="entry name" value="Rhodanese-like_dom"/>
</dbReference>